<gene>
    <name evidence="1" type="ORF">CLIB1444_02S14686</name>
</gene>
<keyword evidence="2" id="KW-1185">Reference proteome</keyword>
<accession>A0ACA9Y441</accession>
<evidence type="ECO:0000313" key="1">
    <source>
        <dbReference type="EMBL" id="CAH6719706.1"/>
    </source>
</evidence>
<dbReference type="Proteomes" id="UP001152531">
    <property type="component" value="Unassembled WGS sequence"/>
</dbReference>
<name>A0ACA9Y441_9ASCO</name>
<evidence type="ECO:0000313" key="2">
    <source>
        <dbReference type="Proteomes" id="UP001152531"/>
    </source>
</evidence>
<organism evidence="1 2">
    <name type="scientific">[Candida] jaroonii</name>
    <dbReference type="NCBI Taxonomy" id="467808"/>
    <lineage>
        <taxon>Eukaryota</taxon>
        <taxon>Fungi</taxon>
        <taxon>Dikarya</taxon>
        <taxon>Ascomycota</taxon>
        <taxon>Saccharomycotina</taxon>
        <taxon>Pichiomycetes</taxon>
        <taxon>Debaryomycetaceae</taxon>
        <taxon>Yamadazyma</taxon>
    </lineage>
</organism>
<dbReference type="EMBL" id="CALSDN010000002">
    <property type="protein sequence ID" value="CAH6719706.1"/>
    <property type="molecule type" value="Genomic_DNA"/>
</dbReference>
<reference evidence="1" key="1">
    <citation type="submission" date="2022-06" db="EMBL/GenBank/DDBJ databases">
        <authorList>
            <person name="Legras J.-L."/>
            <person name="Devillers H."/>
            <person name="Grondin C."/>
        </authorList>
    </citation>
    <scope>NUCLEOTIDE SEQUENCE</scope>
    <source>
        <strain evidence="1">CLIB 1444</strain>
    </source>
</reference>
<sequence length="239" mass="28314">MLGLIVKRRLFNTTTTKMTKLWMPQDNVPERVQKLLTPNQPTKVNYILSFIQIVRLLKTQKRTGWVDCKIPPHQVESISDHMYRMSIIAMCIPNSDKKINIDKCVKIAVIHDIAESLVGDITPFEGVPKSEKHRRELETMKYLSSIIEPYNKEFSEEIMELWLDYEEIRCLEARYVKDIDKLEMIQQAWDYEQDFGIKYDLNQFYESRSAIKTKEIQEICDELINQRNAFIEQKKEESS</sequence>
<protein>
    <submittedName>
        <fullName evidence="1">5'-deoxynucleotidase</fullName>
    </submittedName>
</protein>
<proteinExistence type="predicted"/>
<comment type="caution">
    <text evidence="1">The sequence shown here is derived from an EMBL/GenBank/DDBJ whole genome shotgun (WGS) entry which is preliminary data.</text>
</comment>